<evidence type="ECO:0000256" key="7">
    <source>
        <dbReference type="ARBA" id="ARBA00023054"/>
    </source>
</evidence>
<evidence type="ECO:0000259" key="11">
    <source>
        <dbReference type="Pfam" id="PF03908"/>
    </source>
</evidence>
<proteinExistence type="inferred from homology"/>
<dbReference type="PANTHER" id="PTHR12825:SF0">
    <property type="entry name" value="VESICLE TRANSPORT PROTEIN SEC20"/>
    <property type="match status" value="1"/>
</dbReference>
<evidence type="ECO:0000256" key="4">
    <source>
        <dbReference type="ARBA" id="ARBA00022824"/>
    </source>
</evidence>
<evidence type="ECO:0000256" key="1">
    <source>
        <dbReference type="ARBA" id="ARBA00004163"/>
    </source>
</evidence>
<dbReference type="AlphaFoldDB" id="A0AA86PRY9"/>
<evidence type="ECO:0000256" key="8">
    <source>
        <dbReference type="ARBA" id="ARBA00023136"/>
    </source>
</evidence>
<evidence type="ECO:0000313" key="13">
    <source>
        <dbReference type="EMBL" id="CAL6057940.1"/>
    </source>
</evidence>
<dbReference type="GO" id="GO:0006890">
    <property type="term" value="P:retrograde vesicle-mediated transport, Golgi to endoplasmic reticulum"/>
    <property type="evidence" value="ECO:0007669"/>
    <property type="project" value="InterPro"/>
</dbReference>
<evidence type="ECO:0000256" key="2">
    <source>
        <dbReference type="ARBA" id="ARBA00022448"/>
    </source>
</evidence>
<reference evidence="13 14" key="2">
    <citation type="submission" date="2024-07" db="EMBL/GenBank/DDBJ databases">
        <authorList>
            <person name="Akdeniz Z."/>
        </authorList>
    </citation>
    <scope>NUCLEOTIDE SEQUENCE [LARGE SCALE GENOMIC DNA]</scope>
</reference>
<comment type="subcellular location">
    <subcellularLocation>
        <location evidence="1">Endoplasmic reticulum membrane</location>
        <topology evidence="1">Single-pass type IV membrane protein</topology>
    </subcellularLocation>
</comment>
<dbReference type="EMBL" id="CATOUU010000742">
    <property type="protein sequence ID" value="CAI9945240.1"/>
    <property type="molecule type" value="Genomic_DNA"/>
</dbReference>
<reference evidence="12" key="1">
    <citation type="submission" date="2023-06" db="EMBL/GenBank/DDBJ databases">
        <authorList>
            <person name="Kurt Z."/>
        </authorList>
    </citation>
    <scope>NUCLEOTIDE SEQUENCE</scope>
</reference>
<gene>
    <name evidence="12" type="ORF">HINF_LOCUS32885</name>
    <name evidence="13" type="ORF">HINF_LOCUS47830</name>
</gene>
<evidence type="ECO:0000256" key="5">
    <source>
        <dbReference type="ARBA" id="ARBA00022892"/>
    </source>
</evidence>
<keyword evidence="4" id="KW-0256">Endoplasmic reticulum</keyword>
<dbReference type="GO" id="GO:0031201">
    <property type="term" value="C:SNARE complex"/>
    <property type="evidence" value="ECO:0007669"/>
    <property type="project" value="TreeGrafter"/>
</dbReference>
<keyword evidence="14" id="KW-1185">Reference proteome</keyword>
<comment type="similarity">
    <text evidence="9">Belongs to the SEC20 family.</text>
</comment>
<dbReference type="EMBL" id="CAXDID020000217">
    <property type="protein sequence ID" value="CAL6057940.1"/>
    <property type="molecule type" value="Genomic_DNA"/>
</dbReference>
<sequence length="187" mass="21780">MQQLTELVNQFTNSEQTDEQTLRKQISTINEVIQMQKSKTIDKFDEIQLQYLQNTFDNQVKLKLGQLNQLDKEKISNMSIIQVLDQINRVMSEENERAQNILTSLRESTDVLRTIGVSHDKIATCAETGRGLVNNIKQNEAKDRLIIGSLFFVFIIVSIWIIFKRIRKAFQKSFLEKLSFSFGYEIK</sequence>
<dbReference type="PANTHER" id="PTHR12825">
    <property type="entry name" value="BNIP1-RELATED"/>
    <property type="match status" value="1"/>
</dbReference>
<protein>
    <submittedName>
        <fullName evidence="12">Sec20</fullName>
    </submittedName>
</protein>
<evidence type="ECO:0000256" key="3">
    <source>
        <dbReference type="ARBA" id="ARBA00022692"/>
    </source>
</evidence>
<keyword evidence="6 10" id="KW-1133">Transmembrane helix</keyword>
<feature type="domain" description="Sec20 C-terminal" evidence="11">
    <location>
        <begin position="78"/>
        <end position="166"/>
    </location>
</feature>
<dbReference type="InterPro" id="IPR005606">
    <property type="entry name" value="Sec20"/>
</dbReference>
<name>A0AA86PRY9_9EUKA</name>
<comment type="caution">
    <text evidence="12">The sequence shown here is derived from an EMBL/GenBank/DDBJ whole genome shotgun (WGS) entry which is preliminary data.</text>
</comment>
<accession>A0AA86PRY9</accession>
<dbReference type="Pfam" id="PF03908">
    <property type="entry name" value="Sec20"/>
    <property type="match status" value="1"/>
</dbReference>
<keyword evidence="2" id="KW-0813">Transport</keyword>
<organism evidence="12">
    <name type="scientific">Hexamita inflata</name>
    <dbReference type="NCBI Taxonomy" id="28002"/>
    <lineage>
        <taxon>Eukaryota</taxon>
        <taxon>Metamonada</taxon>
        <taxon>Diplomonadida</taxon>
        <taxon>Hexamitidae</taxon>
        <taxon>Hexamitinae</taxon>
        <taxon>Hexamita</taxon>
    </lineage>
</organism>
<keyword evidence="8 10" id="KW-0472">Membrane</keyword>
<dbReference type="GO" id="GO:0005484">
    <property type="term" value="F:SNAP receptor activity"/>
    <property type="evidence" value="ECO:0007669"/>
    <property type="project" value="InterPro"/>
</dbReference>
<dbReference type="Proteomes" id="UP001642409">
    <property type="component" value="Unassembled WGS sequence"/>
</dbReference>
<evidence type="ECO:0000256" key="6">
    <source>
        <dbReference type="ARBA" id="ARBA00022989"/>
    </source>
</evidence>
<keyword evidence="3 10" id="KW-0812">Transmembrane</keyword>
<evidence type="ECO:0000256" key="10">
    <source>
        <dbReference type="SAM" id="Phobius"/>
    </source>
</evidence>
<dbReference type="InterPro" id="IPR056173">
    <property type="entry name" value="Sec20_C"/>
</dbReference>
<keyword evidence="5" id="KW-0931">ER-Golgi transport</keyword>
<evidence type="ECO:0000256" key="9">
    <source>
        <dbReference type="ARBA" id="ARBA00037934"/>
    </source>
</evidence>
<feature type="transmembrane region" description="Helical" evidence="10">
    <location>
        <begin position="145"/>
        <end position="163"/>
    </location>
</feature>
<evidence type="ECO:0000313" key="12">
    <source>
        <dbReference type="EMBL" id="CAI9945240.1"/>
    </source>
</evidence>
<evidence type="ECO:0000313" key="14">
    <source>
        <dbReference type="Proteomes" id="UP001642409"/>
    </source>
</evidence>
<dbReference type="GO" id="GO:0005789">
    <property type="term" value="C:endoplasmic reticulum membrane"/>
    <property type="evidence" value="ECO:0007669"/>
    <property type="project" value="UniProtKB-SubCell"/>
</dbReference>
<keyword evidence="7" id="KW-0175">Coiled coil</keyword>